<dbReference type="AlphaFoldDB" id="A0ABD5YN46"/>
<proteinExistence type="predicted"/>
<keyword evidence="3" id="KW-1185">Reference proteome</keyword>
<dbReference type="InterPro" id="IPR000073">
    <property type="entry name" value="AB_hydrolase_1"/>
</dbReference>
<reference evidence="2 3" key="1">
    <citation type="journal article" date="2019" name="Int. J. Syst. Evol. Microbiol.">
        <title>The Global Catalogue of Microorganisms (GCM) 10K type strain sequencing project: providing services to taxonomists for standard genome sequencing and annotation.</title>
        <authorList>
            <consortium name="The Broad Institute Genomics Platform"/>
            <consortium name="The Broad Institute Genome Sequencing Center for Infectious Disease"/>
            <person name="Wu L."/>
            <person name="Ma J."/>
        </authorList>
    </citation>
    <scope>NUCLEOTIDE SEQUENCE [LARGE SCALE GENOMIC DNA]</scope>
    <source>
        <strain evidence="2 3">RDMS1</strain>
    </source>
</reference>
<sequence>MRFRTLLAGTVGGIGLTAAANKMLSDKATRLHPPLGQATESYRWRGFDVSYSEAGDPDDPDLLLLHGINAAGSSAEFAAVFDELASDHHVIAPDLPGFGLSDRPPLLYSPSLYATFIADFARDVTDEPSVVASSLSGAYTVMAAEKTQFSEFVFICPTTSTMPGNRTWLRSLLRSPLVGEALFNLISSESSLRYFEADHGLYDPSNADDEYIEYRWQLTHQPGARYAPASFISGALDPDLDLEAALSTLDEPVTLVWGRETETTPLSTGRALAANTDARLAIIDEALLLPHVEHPQQFTDIVREDEIPDANTE</sequence>
<feature type="domain" description="AB hydrolase-1" evidence="1">
    <location>
        <begin position="62"/>
        <end position="299"/>
    </location>
</feature>
<dbReference type="PANTHER" id="PTHR46438">
    <property type="entry name" value="ALPHA/BETA-HYDROLASES SUPERFAMILY PROTEIN"/>
    <property type="match status" value="1"/>
</dbReference>
<keyword evidence="2" id="KW-0378">Hydrolase</keyword>
<evidence type="ECO:0000259" key="1">
    <source>
        <dbReference type="Pfam" id="PF12697"/>
    </source>
</evidence>
<dbReference type="Gene3D" id="3.40.50.1820">
    <property type="entry name" value="alpha/beta hydrolase"/>
    <property type="match status" value="1"/>
</dbReference>
<gene>
    <name evidence="2" type="ORF">ACFQL7_13055</name>
</gene>
<protein>
    <submittedName>
        <fullName evidence="2">Alpha/beta fold hydrolase</fullName>
    </submittedName>
</protein>
<dbReference type="PANTHER" id="PTHR46438:SF2">
    <property type="entry name" value="ALPHA_BETA-HYDROLASES SUPERFAMILY PROTEIN"/>
    <property type="match status" value="1"/>
</dbReference>
<dbReference type="Pfam" id="PF12697">
    <property type="entry name" value="Abhydrolase_6"/>
    <property type="match status" value="1"/>
</dbReference>
<accession>A0ABD5YN46</accession>
<dbReference type="EMBL" id="JBHTAX010000001">
    <property type="protein sequence ID" value="MFC7190671.1"/>
    <property type="molecule type" value="Genomic_DNA"/>
</dbReference>
<dbReference type="RefSeq" id="WP_264555989.1">
    <property type="nucleotide sequence ID" value="NZ_CP109979.1"/>
</dbReference>
<organism evidence="2 3">
    <name type="scientific">Halocatena marina</name>
    <dbReference type="NCBI Taxonomy" id="2934937"/>
    <lineage>
        <taxon>Archaea</taxon>
        <taxon>Methanobacteriati</taxon>
        <taxon>Methanobacteriota</taxon>
        <taxon>Stenosarchaea group</taxon>
        <taxon>Halobacteria</taxon>
        <taxon>Halobacteriales</taxon>
        <taxon>Natronomonadaceae</taxon>
        <taxon>Halocatena</taxon>
    </lineage>
</organism>
<dbReference type="PRINTS" id="PR00111">
    <property type="entry name" value="ABHYDROLASE"/>
</dbReference>
<dbReference type="Proteomes" id="UP001596417">
    <property type="component" value="Unassembled WGS sequence"/>
</dbReference>
<comment type="caution">
    <text evidence="2">The sequence shown here is derived from an EMBL/GenBank/DDBJ whole genome shotgun (WGS) entry which is preliminary data.</text>
</comment>
<evidence type="ECO:0000313" key="2">
    <source>
        <dbReference type="EMBL" id="MFC7190671.1"/>
    </source>
</evidence>
<name>A0ABD5YN46_9EURY</name>
<dbReference type="GeneID" id="76200314"/>
<dbReference type="InterPro" id="IPR029058">
    <property type="entry name" value="AB_hydrolase_fold"/>
</dbReference>
<dbReference type="GO" id="GO:0016787">
    <property type="term" value="F:hydrolase activity"/>
    <property type="evidence" value="ECO:0007669"/>
    <property type="project" value="UniProtKB-KW"/>
</dbReference>
<evidence type="ECO:0000313" key="3">
    <source>
        <dbReference type="Proteomes" id="UP001596417"/>
    </source>
</evidence>
<dbReference type="SUPFAM" id="SSF53474">
    <property type="entry name" value="alpha/beta-Hydrolases"/>
    <property type="match status" value="1"/>
</dbReference>